<keyword evidence="1" id="KW-1133">Transmembrane helix</keyword>
<evidence type="ECO:0000313" key="3">
    <source>
        <dbReference type="Proteomes" id="UP000027493"/>
    </source>
</evidence>
<dbReference type="KEGG" id="vg:26642924"/>
<keyword evidence="1" id="KW-0472">Membrane</keyword>
<keyword evidence="1" id="KW-0812">Transmembrane</keyword>
<keyword evidence="3" id="KW-1185">Reference proteome</keyword>
<dbReference type="Proteomes" id="UP000027493">
    <property type="component" value="Segment"/>
</dbReference>
<organism evidence="2 3">
    <name type="scientific">Ralstonia phage RSJ2</name>
    <dbReference type="NCBI Taxonomy" id="1481785"/>
    <lineage>
        <taxon>Viruses</taxon>
        <taxon>Duplodnaviria</taxon>
        <taxon>Heunggongvirae</taxon>
        <taxon>Uroviricota</taxon>
        <taxon>Caudoviricetes</taxon>
        <taxon>Autographivirales</taxon>
        <taxon>Autonotataviridae</taxon>
        <taxon>Risjevirus</taxon>
        <taxon>Risjevirus RSJ2</taxon>
    </lineage>
</organism>
<evidence type="ECO:0000313" key="2">
    <source>
        <dbReference type="EMBL" id="BAP15809.1"/>
    </source>
</evidence>
<sequence>MWTRAARFSLRPTARQATCAAWSVLLCWASLPRPIICTHCPAMHRCRMFSCTSLTSTGTCDRNTHRLETELAMTAKLFLVLCVVLAMVYVATSAMDSAATHLIGHGYIKA</sequence>
<evidence type="ECO:0000256" key="1">
    <source>
        <dbReference type="SAM" id="Phobius"/>
    </source>
</evidence>
<dbReference type="RefSeq" id="YP_009216541.1">
    <property type="nucleotide sequence ID" value="NC_028988.1"/>
</dbReference>
<proteinExistence type="predicted"/>
<dbReference type="EMBL" id="AB920995">
    <property type="protein sequence ID" value="BAP15809.1"/>
    <property type="molecule type" value="Genomic_DNA"/>
</dbReference>
<reference evidence="2 3" key="1">
    <citation type="submission" date="2014-03" db="EMBL/GenBank/DDBJ databases">
        <title>Isolation and characterization of bacteriophages infecting R. solanacearum from Thailand.</title>
        <authorList>
            <person name="Narulita E."/>
            <person name="Kawasaki T."/>
            <person name="Fujie M."/>
            <person name="Yamada T."/>
        </authorList>
    </citation>
    <scope>NUCLEOTIDE SEQUENCE [LARGE SCALE GENOMIC DNA]</scope>
</reference>
<dbReference type="GeneID" id="26642924"/>
<name>A0A068Q7T5_9CAUD</name>
<accession>A0A068Q7T5</accession>
<protein>
    <submittedName>
        <fullName evidence="2">Uncharacterized protein</fullName>
    </submittedName>
</protein>
<feature type="transmembrane region" description="Helical" evidence="1">
    <location>
        <begin position="71"/>
        <end position="91"/>
    </location>
</feature>